<comment type="caution">
    <text evidence="2">The sequence shown here is derived from an EMBL/GenBank/DDBJ whole genome shotgun (WGS) entry which is preliminary data.</text>
</comment>
<accession>A0A939J549</accession>
<dbReference type="CDD" id="cd06529">
    <property type="entry name" value="S24_LexA-like"/>
    <property type="match status" value="1"/>
</dbReference>
<dbReference type="Pfam" id="PF00717">
    <property type="entry name" value="Peptidase_S24"/>
    <property type="match status" value="1"/>
</dbReference>
<gene>
    <name evidence="2" type="ORF">J0X15_09430</name>
</gene>
<evidence type="ECO:0000259" key="1">
    <source>
        <dbReference type="Pfam" id="PF00717"/>
    </source>
</evidence>
<dbReference type="Gene3D" id="2.10.109.10">
    <property type="entry name" value="Umud Fragment, subunit A"/>
    <property type="match status" value="1"/>
</dbReference>
<name>A0A939J549_9HYPH</name>
<organism evidence="2 3">
    <name type="scientific">Roseibium limicola</name>
    <dbReference type="NCBI Taxonomy" id="2816037"/>
    <lineage>
        <taxon>Bacteria</taxon>
        <taxon>Pseudomonadati</taxon>
        <taxon>Pseudomonadota</taxon>
        <taxon>Alphaproteobacteria</taxon>
        <taxon>Hyphomicrobiales</taxon>
        <taxon>Stappiaceae</taxon>
        <taxon>Roseibium</taxon>
    </lineage>
</organism>
<dbReference type="AlphaFoldDB" id="A0A939J549"/>
<feature type="domain" description="Peptidase S24/S26A/S26B/S26C" evidence="1">
    <location>
        <begin position="117"/>
        <end position="210"/>
    </location>
</feature>
<protein>
    <submittedName>
        <fullName evidence="2">Helix-turn-helix transcriptional regulator</fullName>
    </submittedName>
</protein>
<dbReference type="SUPFAM" id="SSF51306">
    <property type="entry name" value="LexA/Signal peptidase"/>
    <property type="match status" value="1"/>
</dbReference>
<dbReference type="InterPro" id="IPR015927">
    <property type="entry name" value="Peptidase_S24_S26A/B/C"/>
</dbReference>
<dbReference type="GO" id="GO:0003677">
    <property type="term" value="F:DNA binding"/>
    <property type="evidence" value="ECO:0007669"/>
    <property type="project" value="InterPro"/>
</dbReference>
<dbReference type="RefSeq" id="WP_206940009.1">
    <property type="nucleotide sequence ID" value="NZ_JAFLNF010000003.1"/>
</dbReference>
<dbReference type="InterPro" id="IPR039418">
    <property type="entry name" value="LexA-like"/>
</dbReference>
<dbReference type="InterPro" id="IPR036286">
    <property type="entry name" value="LexA/Signal_pep-like_sf"/>
</dbReference>
<sequence length="214" mass="23097">MLSHEQIWAAIDALAKRHGLTSSGLAKRAGLDPTTFNPSKRFAGDGRPRWPSTESLSKILEATGESVGRFVAGLDPEERTVTARPEAFAGIPVAAFSSEADADFDAKGAPTGPAWEPLTLPPRKADKLFALSVEGDGLLPVYRHGDVVVISRKTPVRTGDRVVVKPKNSQMTLLCLEHRTAKAYVFKALSGASARLQLGHEDVDWMGRIVWASQ</sequence>
<dbReference type="InterPro" id="IPR010982">
    <property type="entry name" value="Lambda_DNA-bd_dom_sf"/>
</dbReference>
<evidence type="ECO:0000313" key="3">
    <source>
        <dbReference type="Proteomes" id="UP000664779"/>
    </source>
</evidence>
<keyword evidence="3" id="KW-1185">Reference proteome</keyword>
<dbReference type="SUPFAM" id="SSF47413">
    <property type="entry name" value="lambda repressor-like DNA-binding domains"/>
    <property type="match status" value="1"/>
</dbReference>
<reference evidence="2" key="1">
    <citation type="submission" date="2021-03" db="EMBL/GenBank/DDBJ databases">
        <title>Roseibium sp. CAU 1637 isolated from Incheon.</title>
        <authorList>
            <person name="Kim W."/>
        </authorList>
    </citation>
    <scope>NUCLEOTIDE SEQUENCE</scope>
    <source>
        <strain evidence="2">CAU 1637</strain>
    </source>
</reference>
<dbReference type="Proteomes" id="UP000664779">
    <property type="component" value="Unassembled WGS sequence"/>
</dbReference>
<evidence type="ECO:0000313" key="2">
    <source>
        <dbReference type="EMBL" id="MBO0345440.1"/>
    </source>
</evidence>
<dbReference type="EMBL" id="JAFLNF010000003">
    <property type="protein sequence ID" value="MBO0345440.1"/>
    <property type="molecule type" value="Genomic_DNA"/>
</dbReference>
<proteinExistence type="predicted"/>